<evidence type="ECO:0000313" key="2">
    <source>
        <dbReference type="EMBL" id="KAG5205788.1"/>
    </source>
</evidence>
<reference evidence="2 3" key="1">
    <citation type="submission" date="2020-12" db="EMBL/GenBank/DDBJ databases">
        <title>De novo assembly of Tibetan sheep genome.</title>
        <authorList>
            <person name="Li X."/>
        </authorList>
    </citation>
    <scope>NUCLEOTIDE SEQUENCE [LARGE SCALE GENOMIC DNA]</scope>
    <source>
        <tissue evidence="2">Heart</tissue>
    </source>
</reference>
<gene>
    <name evidence="2" type="ORF">JEQ12_019038</name>
</gene>
<comment type="caution">
    <text evidence="2">The sequence shown here is derived from an EMBL/GenBank/DDBJ whole genome shotgun (WGS) entry which is preliminary data.</text>
</comment>
<accession>A0A836A007</accession>
<name>A0A836A007_SHEEP</name>
<protein>
    <submittedName>
        <fullName evidence="2">Uncharacterized protein</fullName>
    </submittedName>
</protein>
<organism evidence="2 3">
    <name type="scientific">Ovis aries</name>
    <name type="common">Sheep</name>
    <dbReference type="NCBI Taxonomy" id="9940"/>
    <lineage>
        <taxon>Eukaryota</taxon>
        <taxon>Metazoa</taxon>
        <taxon>Chordata</taxon>
        <taxon>Craniata</taxon>
        <taxon>Vertebrata</taxon>
        <taxon>Euteleostomi</taxon>
        <taxon>Mammalia</taxon>
        <taxon>Eutheria</taxon>
        <taxon>Laurasiatheria</taxon>
        <taxon>Artiodactyla</taxon>
        <taxon>Ruminantia</taxon>
        <taxon>Pecora</taxon>
        <taxon>Bovidae</taxon>
        <taxon>Caprinae</taxon>
        <taxon>Ovis</taxon>
    </lineage>
</organism>
<feature type="region of interest" description="Disordered" evidence="1">
    <location>
        <begin position="83"/>
        <end position="113"/>
    </location>
</feature>
<dbReference type="Proteomes" id="UP000664991">
    <property type="component" value="Unassembled WGS sequence"/>
</dbReference>
<feature type="compositionally biased region" description="Basic and acidic residues" evidence="1">
    <location>
        <begin position="91"/>
        <end position="113"/>
    </location>
</feature>
<proteinExistence type="predicted"/>
<evidence type="ECO:0000256" key="1">
    <source>
        <dbReference type="SAM" id="MobiDB-lite"/>
    </source>
</evidence>
<sequence>MREEGLLSPGARPSGPVVTVQLGRFFPPRQPHSSANTSGVMSGYPLNHNFESSLEAITLLFLKPCEDTAVFLMANVQGLFHRQRKKSQKTKFSDSGKLPLDRGVTEIQDEKEL</sequence>
<dbReference type="EMBL" id="JAEMGP010000008">
    <property type="protein sequence ID" value="KAG5205788.1"/>
    <property type="molecule type" value="Genomic_DNA"/>
</dbReference>
<evidence type="ECO:0000313" key="3">
    <source>
        <dbReference type="Proteomes" id="UP000664991"/>
    </source>
</evidence>
<dbReference type="AlphaFoldDB" id="A0A836A007"/>